<evidence type="ECO:0000256" key="3">
    <source>
        <dbReference type="ARBA" id="ARBA00038812"/>
    </source>
</evidence>
<gene>
    <name evidence="9" type="primary">UBXN4</name>
    <name evidence="9" type="ORF">AMEX_G14128</name>
</gene>
<evidence type="ECO:0000256" key="7">
    <source>
        <dbReference type="SAM" id="MobiDB-lite"/>
    </source>
</evidence>
<dbReference type="PANTHER" id="PTHR46424:SF1">
    <property type="entry name" value="UBX DOMAIN-CONTAINING PROTEIN 4"/>
    <property type="match status" value="1"/>
</dbReference>
<dbReference type="Pfam" id="PF00789">
    <property type="entry name" value="UBX"/>
    <property type="match status" value="1"/>
</dbReference>
<dbReference type="SMART" id="SM00166">
    <property type="entry name" value="UBX"/>
    <property type="match status" value="1"/>
</dbReference>
<sequence length="530" mass="58738">MRWFEGSIPAAIASSKQRSSVFVVVITGDDEQSKQMLFSWEDEQVAELTDNCCVAIKVDAKSETCVQFSQIYPVVCIPSSFFIGENGIPLEVIAGGVSAEELKKRINKVKQMHSQQTSGVAQANAVTEMQPESSAAAPKTPPPAPQAHSVNRSSISAENPPTAAASKESLSMPVEEGGASGHATPGDDRSLSSDDTSQASQAEEALDGKVERLTKKLEERREQKKKGEEENEIKKEMERRKLGKDMLDFKRKQEEDKTKRILEERNREKAEERAARERVKQQIAQDRADRAARYAKNNEEAEAARIAALQARQAEQEMKRETTERERSAIARIQFRLPDGSSLTNQFPSETRLQEARQFAAQEVGQKYGNFSLATMFPRREFTAEDLGRTLLELELAPSASIVLLPQSGRPANTVVQSSGGGGFWALLGTILYPLLAVWRFLSGFIYSSPPPGAAAAAPRTQQRPSNSYTSTSSSSSSSSGEPKRETIRKRVLEKRPEDFKKDGKIYRLRTQEDSEDDNNTWNGNSTQQM</sequence>
<dbReference type="GO" id="GO:0005789">
    <property type="term" value="C:endoplasmic reticulum membrane"/>
    <property type="evidence" value="ECO:0007669"/>
    <property type="project" value="UniProtKB-SubCell"/>
</dbReference>
<dbReference type="InterPro" id="IPR036249">
    <property type="entry name" value="Thioredoxin-like_sf"/>
</dbReference>
<dbReference type="InterPro" id="IPR001012">
    <property type="entry name" value="UBX_dom"/>
</dbReference>
<dbReference type="OrthoDB" id="2445133at2759"/>
<feature type="compositionally biased region" description="Low complexity" evidence="7">
    <location>
        <begin position="466"/>
        <end position="480"/>
    </location>
</feature>
<dbReference type="Gene3D" id="3.10.20.90">
    <property type="entry name" value="Phosphatidylinositol 3-kinase Catalytic Subunit, Chain A, domain 1"/>
    <property type="match status" value="1"/>
</dbReference>
<accession>A0A8T2LK70</accession>
<dbReference type="PANTHER" id="PTHR46424">
    <property type="entry name" value="UBX DOMAIN-CONTAINING PROTEIN 4"/>
    <property type="match status" value="1"/>
</dbReference>
<evidence type="ECO:0000256" key="5">
    <source>
        <dbReference type="ARBA" id="ARBA00041575"/>
    </source>
</evidence>
<feature type="region of interest" description="Disordered" evidence="7">
    <location>
        <begin position="113"/>
        <end position="283"/>
    </location>
</feature>
<evidence type="ECO:0000256" key="4">
    <source>
        <dbReference type="ARBA" id="ARBA00040925"/>
    </source>
</evidence>
<feature type="compositionally biased region" description="Basic and acidic residues" evidence="7">
    <location>
        <begin position="206"/>
        <end position="283"/>
    </location>
</feature>
<dbReference type="SUPFAM" id="SSF54236">
    <property type="entry name" value="Ubiquitin-like"/>
    <property type="match status" value="1"/>
</dbReference>
<name>A0A8T2LK70_ASTMX</name>
<comment type="function">
    <text evidence="6">Involved in endoplasmic reticulum-associated protein degradation (ERAD). Acts as a platform to recruit both UBQLN1 and VCP to the ER during ERAD.</text>
</comment>
<dbReference type="AlphaFoldDB" id="A0A8T2LK70"/>
<comment type="subunit">
    <text evidence="3">Directly interacts with VCP. Interacts with UBQLN1. Forms a complex with VCP and UBQLN1.</text>
</comment>
<evidence type="ECO:0000256" key="1">
    <source>
        <dbReference type="ARBA" id="ARBA00004406"/>
    </source>
</evidence>
<dbReference type="Gene3D" id="3.40.30.10">
    <property type="entry name" value="Glutaredoxin"/>
    <property type="match status" value="1"/>
</dbReference>
<dbReference type="SUPFAM" id="SSF52833">
    <property type="entry name" value="Thioredoxin-like"/>
    <property type="match status" value="1"/>
</dbReference>
<feature type="compositionally biased region" description="Polar residues" evidence="7">
    <location>
        <begin position="148"/>
        <end position="159"/>
    </location>
</feature>
<feature type="compositionally biased region" description="Basic and acidic residues" evidence="7">
    <location>
        <begin position="482"/>
        <end position="513"/>
    </location>
</feature>
<feature type="compositionally biased region" description="Polar residues" evidence="7">
    <location>
        <begin position="520"/>
        <end position="530"/>
    </location>
</feature>
<evidence type="ECO:0000256" key="2">
    <source>
        <dbReference type="ARBA" id="ARBA00023230"/>
    </source>
</evidence>
<dbReference type="Pfam" id="PF23187">
    <property type="entry name" value="UBX7_N"/>
    <property type="match status" value="1"/>
</dbReference>
<proteinExistence type="predicted"/>
<dbReference type="GO" id="GO:0036503">
    <property type="term" value="P:ERAD pathway"/>
    <property type="evidence" value="ECO:0007669"/>
    <property type="project" value="TreeGrafter"/>
</dbReference>
<evidence type="ECO:0000313" key="10">
    <source>
        <dbReference type="Proteomes" id="UP000752171"/>
    </source>
</evidence>
<dbReference type="EMBL" id="JAICCE010000011">
    <property type="protein sequence ID" value="KAG9271237.1"/>
    <property type="molecule type" value="Genomic_DNA"/>
</dbReference>
<dbReference type="PROSITE" id="PS50033">
    <property type="entry name" value="UBX"/>
    <property type="match status" value="1"/>
</dbReference>
<organism evidence="9 10">
    <name type="scientific">Astyanax mexicanus</name>
    <name type="common">Blind cave fish</name>
    <name type="synonym">Astyanax fasciatus mexicanus</name>
    <dbReference type="NCBI Taxonomy" id="7994"/>
    <lineage>
        <taxon>Eukaryota</taxon>
        <taxon>Metazoa</taxon>
        <taxon>Chordata</taxon>
        <taxon>Craniata</taxon>
        <taxon>Vertebrata</taxon>
        <taxon>Euteleostomi</taxon>
        <taxon>Actinopterygii</taxon>
        <taxon>Neopterygii</taxon>
        <taxon>Teleostei</taxon>
        <taxon>Ostariophysi</taxon>
        <taxon>Characiformes</taxon>
        <taxon>Characoidei</taxon>
        <taxon>Acestrorhamphidae</taxon>
        <taxon>Acestrorhamphinae</taxon>
        <taxon>Astyanax</taxon>
    </lineage>
</organism>
<feature type="domain" description="UBX" evidence="8">
    <location>
        <begin position="326"/>
        <end position="404"/>
    </location>
</feature>
<dbReference type="GO" id="GO:0006986">
    <property type="term" value="P:response to unfolded protein"/>
    <property type="evidence" value="ECO:0007669"/>
    <property type="project" value="UniProtKB-KW"/>
</dbReference>
<comment type="subcellular location">
    <subcellularLocation>
        <location evidence="1">Endoplasmic reticulum membrane</location>
        <topology evidence="1">Peripheral membrane protein</topology>
    </subcellularLocation>
</comment>
<evidence type="ECO:0000313" key="9">
    <source>
        <dbReference type="EMBL" id="KAG9271237.1"/>
    </source>
</evidence>
<keyword evidence="2" id="KW-0834">Unfolded protein response</keyword>
<evidence type="ECO:0000259" key="8">
    <source>
        <dbReference type="PROSITE" id="PS50033"/>
    </source>
</evidence>
<evidence type="ECO:0000256" key="6">
    <source>
        <dbReference type="ARBA" id="ARBA00046062"/>
    </source>
</evidence>
<protein>
    <recommendedName>
        <fullName evidence="4">UBX domain-containing protein 4</fullName>
    </recommendedName>
    <alternativeName>
        <fullName evidence="5">UBX domain-containing protein 2</fullName>
    </alternativeName>
</protein>
<reference evidence="9 10" key="1">
    <citation type="submission" date="2021-07" db="EMBL/GenBank/DDBJ databases">
        <authorList>
            <person name="Imarazene B."/>
            <person name="Zahm M."/>
            <person name="Klopp C."/>
            <person name="Cabau C."/>
            <person name="Beille S."/>
            <person name="Jouanno E."/>
            <person name="Castinel A."/>
            <person name="Lluch J."/>
            <person name="Gil L."/>
            <person name="Kuchtly C."/>
            <person name="Lopez Roques C."/>
            <person name="Donnadieu C."/>
            <person name="Parrinello H."/>
            <person name="Journot L."/>
            <person name="Du K."/>
            <person name="Schartl M."/>
            <person name="Retaux S."/>
            <person name="Guiguen Y."/>
        </authorList>
    </citation>
    <scope>NUCLEOTIDE SEQUENCE [LARGE SCALE GENOMIC DNA]</scope>
    <source>
        <strain evidence="9">Pach_M1</strain>
        <tissue evidence="9">Testis</tissue>
    </source>
</reference>
<feature type="region of interest" description="Disordered" evidence="7">
    <location>
        <begin position="452"/>
        <end position="530"/>
    </location>
</feature>
<dbReference type="CDD" id="cd16117">
    <property type="entry name" value="UBX_UBXN4"/>
    <property type="match status" value="1"/>
</dbReference>
<dbReference type="Proteomes" id="UP000752171">
    <property type="component" value="Unassembled WGS sequence"/>
</dbReference>
<comment type="caution">
    <text evidence="9">The sequence shown here is derived from an EMBL/GenBank/DDBJ whole genome shotgun (WGS) entry which is preliminary data.</text>
</comment>
<feature type="compositionally biased region" description="Polar residues" evidence="7">
    <location>
        <begin position="113"/>
        <end position="133"/>
    </location>
</feature>
<dbReference type="InterPro" id="IPR029071">
    <property type="entry name" value="Ubiquitin-like_domsf"/>
</dbReference>